<evidence type="ECO:0000256" key="17">
    <source>
        <dbReference type="SAM" id="SignalP"/>
    </source>
</evidence>
<dbReference type="SMART" id="SM00900">
    <property type="entry name" value="FMN_bind"/>
    <property type="match status" value="1"/>
</dbReference>
<comment type="subunit">
    <text evidence="16">Composed of six subunits; NqrA, NqrB, NqrC, NqrD, NqrE and NqrF.</text>
</comment>
<keyword evidence="17" id="KW-0732">Signal</keyword>
<keyword evidence="13 16" id="KW-0830">Ubiquinone</keyword>
<keyword evidence="11 16" id="KW-0915">Sodium</keyword>
<keyword evidence="4" id="KW-0597">Phosphoprotein</keyword>
<evidence type="ECO:0000256" key="3">
    <source>
        <dbReference type="ARBA" id="ARBA00022519"/>
    </source>
</evidence>
<dbReference type="PROSITE" id="PS51257">
    <property type="entry name" value="PROKAR_LIPOPROTEIN"/>
    <property type="match status" value="1"/>
</dbReference>
<evidence type="ECO:0000256" key="7">
    <source>
        <dbReference type="ARBA" id="ARBA00022692"/>
    </source>
</evidence>
<dbReference type="Pfam" id="PF04205">
    <property type="entry name" value="FMN_bind"/>
    <property type="match status" value="1"/>
</dbReference>
<sequence>MKVRIGLALVAAALFSLSGCSEPEQAKKEPPKLTQLDQRLTLAESAGLMDKRMPMKKLMEQYVSVEAVDLDSGEYRDASMSVDESFSAFPIDPSNAVKLSSRDDLAGIKMRENRLPVYLIKDDNGQVSRIVLPIRGEGKFGLIYGYLALYSDNYHIASLSFYKHGESAGLGAEITDNANWTKQFKDKPLFDHGHPSIRIVQEGRNTQDAYSVDGISGATYTSQGVEHAINFWTGDLGFGEFLRQYRN</sequence>
<keyword evidence="2" id="KW-1003">Cell membrane</keyword>
<organism evidence="20 22">
    <name type="scientific">Vibrio harveyi</name>
    <name type="common">Beneckea harveyi</name>
    <dbReference type="NCBI Taxonomy" id="669"/>
    <lineage>
        <taxon>Bacteria</taxon>
        <taxon>Pseudomonadati</taxon>
        <taxon>Pseudomonadota</taxon>
        <taxon>Gammaproteobacteria</taxon>
        <taxon>Vibrionales</taxon>
        <taxon>Vibrionaceae</taxon>
        <taxon>Vibrio</taxon>
    </lineage>
</organism>
<feature type="chain" id="PRO_5044578816" description="Na(+)-translocating NADH-quinone reductase subunit C" evidence="17">
    <location>
        <begin position="27"/>
        <end position="247"/>
    </location>
</feature>
<evidence type="ECO:0000256" key="8">
    <source>
        <dbReference type="ARBA" id="ARBA00022967"/>
    </source>
</evidence>
<evidence type="ECO:0000256" key="9">
    <source>
        <dbReference type="ARBA" id="ARBA00022989"/>
    </source>
</evidence>
<keyword evidence="9" id="KW-1133">Transmembrane helix</keyword>
<evidence type="ECO:0000313" key="19">
    <source>
        <dbReference type="EMBL" id="AMG00218.1"/>
    </source>
</evidence>
<dbReference type="EMBL" id="QOUW02000048">
    <property type="protein sequence ID" value="RIW11901.1"/>
    <property type="molecule type" value="Genomic_DNA"/>
</dbReference>
<evidence type="ECO:0000256" key="1">
    <source>
        <dbReference type="ARBA" id="ARBA00022448"/>
    </source>
</evidence>
<dbReference type="GO" id="GO:0016655">
    <property type="term" value="F:oxidoreductase activity, acting on NAD(P)H, quinone or similar compound as acceptor"/>
    <property type="evidence" value="ECO:0007669"/>
    <property type="project" value="UniProtKB-UniRule"/>
</dbReference>
<evidence type="ECO:0000313" key="22">
    <source>
        <dbReference type="Proteomes" id="UP000253437"/>
    </source>
</evidence>
<dbReference type="RefSeq" id="WP_009696933.1">
    <property type="nucleotide sequence ID" value="NZ_AP031615.1"/>
</dbReference>
<keyword evidence="5 16" id="KW-0285">Flavoprotein</keyword>
<keyword evidence="6 16" id="KW-0288">FMN</keyword>
<proteinExistence type="inferred from homology"/>
<dbReference type="Proteomes" id="UP000253437">
    <property type="component" value="Unassembled WGS sequence"/>
</dbReference>
<comment type="cofactor">
    <cofactor evidence="16">
        <name>FMN</name>
        <dbReference type="ChEBI" id="CHEBI:58210"/>
    </cofactor>
</comment>
<dbReference type="InterPro" id="IPR007329">
    <property type="entry name" value="FMN-bd"/>
</dbReference>
<evidence type="ECO:0000313" key="20">
    <source>
        <dbReference type="EMBL" id="RIW11901.1"/>
    </source>
</evidence>
<dbReference type="PIRSF" id="PIRSF009437">
    <property type="entry name" value="NQR-1_subunit_C"/>
    <property type="match status" value="1"/>
</dbReference>
<reference evidence="20 22" key="3">
    <citation type="submission" date="2018-08" db="EMBL/GenBank/DDBJ databases">
        <title>Vibrio harveyi strains pathogenic to white snook Centropomus viridis Lockington (1877) and potential probiotic bacteria.</title>
        <authorList>
            <person name="Soto-Rodriguez S."/>
            <person name="Gomez-Gil B."/>
            <person name="Lozano-Olvera R."/>
        </authorList>
    </citation>
    <scope>NUCLEOTIDE SEQUENCE [LARGE SCALE GENOMIC DNA]</scope>
    <source>
        <strain evidence="20 22">CAIM 1508</strain>
    </source>
</reference>
<keyword evidence="14" id="KW-0472">Membrane</keyword>
<dbReference type="OrthoDB" id="9786835at2"/>
<evidence type="ECO:0000256" key="13">
    <source>
        <dbReference type="ARBA" id="ARBA00023075"/>
    </source>
</evidence>
<evidence type="ECO:0000256" key="6">
    <source>
        <dbReference type="ARBA" id="ARBA00022643"/>
    </source>
</evidence>
<dbReference type="InterPro" id="IPR010204">
    <property type="entry name" value="NqrC"/>
</dbReference>
<name>A0A2S0SI73_VIBHA</name>
<evidence type="ECO:0000313" key="21">
    <source>
        <dbReference type="Proteomes" id="UP000067422"/>
    </source>
</evidence>
<evidence type="ECO:0000256" key="14">
    <source>
        <dbReference type="ARBA" id="ARBA00023136"/>
    </source>
</evidence>
<keyword evidence="1 16" id="KW-0813">Transport</keyword>
<keyword evidence="12 16" id="KW-0406">Ion transport</keyword>
<feature type="signal peptide" evidence="17">
    <location>
        <begin position="1"/>
        <end position="26"/>
    </location>
</feature>
<dbReference type="GeneID" id="83583946"/>
<dbReference type="EMBL" id="CP014039">
    <property type="protein sequence ID" value="AMG00218.1"/>
    <property type="molecule type" value="Genomic_DNA"/>
</dbReference>
<keyword evidence="15 16" id="KW-0739">Sodium transport</keyword>
<evidence type="ECO:0000256" key="15">
    <source>
        <dbReference type="ARBA" id="ARBA00023201"/>
    </source>
</evidence>
<evidence type="ECO:0000256" key="12">
    <source>
        <dbReference type="ARBA" id="ARBA00023065"/>
    </source>
</evidence>
<feature type="domain" description="FMN-binding" evidence="18">
    <location>
        <begin position="138"/>
        <end position="236"/>
    </location>
</feature>
<protein>
    <recommendedName>
        <fullName evidence="16">Na(+)-translocating NADH-quinone reductase subunit C</fullName>
        <shortName evidence="16">Na(+)-NQR subunit C</shortName>
        <shortName evidence="16">Na(+)-translocating NQR subunit C</shortName>
        <ecNumber evidence="16">7.2.1.1</ecNumber>
    </recommendedName>
    <alternativeName>
        <fullName evidence="16">NQR complex subunit C</fullName>
    </alternativeName>
    <alternativeName>
        <fullName evidence="16">NQR-1 subunit C</fullName>
    </alternativeName>
</protein>
<evidence type="ECO:0000259" key="18">
    <source>
        <dbReference type="SMART" id="SM00900"/>
    </source>
</evidence>
<dbReference type="Proteomes" id="UP000067422">
    <property type="component" value="Chromosome 2"/>
</dbReference>
<evidence type="ECO:0000256" key="2">
    <source>
        <dbReference type="ARBA" id="ARBA00022475"/>
    </source>
</evidence>
<keyword evidence="7" id="KW-0812">Transmembrane</keyword>
<dbReference type="GO" id="GO:0010181">
    <property type="term" value="F:FMN binding"/>
    <property type="evidence" value="ECO:0007669"/>
    <property type="project" value="UniProtKB-UniRule"/>
</dbReference>
<evidence type="ECO:0000256" key="5">
    <source>
        <dbReference type="ARBA" id="ARBA00022630"/>
    </source>
</evidence>
<dbReference type="PANTHER" id="PTHR37838">
    <property type="entry name" value="NA(+)-TRANSLOCATING NADH-QUINONE REDUCTASE SUBUNIT C"/>
    <property type="match status" value="1"/>
</dbReference>
<dbReference type="PANTHER" id="PTHR37838:SF1">
    <property type="entry name" value="NA(+)-TRANSLOCATING NADH-QUINONE REDUCTASE SUBUNIT C"/>
    <property type="match status" value="1"/>
</dbReference>
<dbReference type="NCBIfam" id="TIGR01938">
    <property type="entry name" value="nqrC"/>
    <property type="match status" value="1"/>
</dbReference>
<reference evidence="19" key="2">
    <citation type="submission" date="2018-01" db="EMBL/GenBank/DDBJ databases">
        <title>FDA dAtabase for Regulatory Grade micrObial Sequences (FDA-ARGOS): Supporting development and validation of Infectious Disease Dx tests.</title>
        <authorList>
            <person name="Hoffmann M."/>
            <person name="Allard M."/>
            <person name="Evans P."/>
            <person name="Brown E."/>
            <person name="Tallon L."/>
            <person name="Sadzewicz L."/>
            <person name="Sengamalay N."/>
            <person name="Ott S."/>
            <person name="Godinez A."/>
            <person name="Nagaraj S."/>
            <person name="Vyas G."/>
            <person name="Aluvathingal J."/>
            <person name="Nadendla S."/>
            <person name="Geyer C."/>
            <person name="Sichtig H."/>
        </authorList>
    </citation>
    <scope>NUCLEOTIDE SEQUENCE</scope>
    <source>
        <strain evidence="19">FDAARGOS_107</strain>
    </source>
</reference>
<dbReference type="GO" id="GO:0016020">
    <property type="term" value="C:membrane"/>
    <property type="evidence" value="ECO:0007669"/>
    <property type="project" value="UniProtKB-UniRule"/>
</dbReference>
<evidence type="ECO:0000256" key="4">
    <source>
        <dbReference type="ARBA" id="ARBA00022553"/>
    </source>
</evidence>
<reference evidence="21" key="1">
    <citation type="submission" date="2015-12" db="EMBL/GenBank/DDBJ databases">
        <title>FDA dAtabase for Regulatory Grade micrObial Sequences (FDA-ARGOS): Supporting development and validation of Infectious Disease Dx tests.</title>
        <authorList>
            <person name="Hoffmann M."/>
            <person name="Allard M."/>
            <person name="Evans P."/>
            <person name="Brown E."/>
            <person name="Tallon L.J."/>
            <person name="Sadzewicz L."/>
            <person name="Sengamalay N."/>
            <person name="Ott S."/>
            <person name="Godinez A."/>
            <person name="Nagaraj S."/>
            <person name="Vyas G."/>
            <person name="Aluvathingal J."/>
            <person name="Nadendla S."/>
            <person name="Geyer C."/>
            <person name="Sichtig H."/>
        </authorList>
    </citation>
    <scope>NUCLEOTIDE SEQUENCE [LARGE SCALE GENOMIC DNA]</scope>
    <source>
        <strain evidence="21">ATCC 43516</strain>
    </source>
</reference>
<keyword evidence="10 16" id="KW-0520">NAD</keyword>
<keyword evidence="21" id="KW-1185">Reference proteome</keyword>
<dbReference type="KEGG" id="vhr:AL538_21195"/>
<evidence type="ECO:0000256" key="16">
    <source>
        <dbReference type="PIRNR" id="PIRNR009437"/>
    </source>
</evidence>
<gene>
    <name evidence="20" type="primary">nqrC</name>
    <name evidence="19" type="ORF">AL538_21195</name>
    <name evidence="20" type="ORF">DS957_013940</name>
</gene>
<comment type="catalytic activity">
    <reaction evidence="16">
        <text>a ubiquinone + n Na(+)(in) + NADH + H(+) = a ubiquinol + n Na(+)(out) + NAD(+)</text>
        <dbReference type="Rhea" id="RHEA:47748"/>
        <dbReference type="Rhea" id="RHEA-COMP:9565"/>
        <dbReference type="Rhea" id="RHEA-COMP:9566"/>
        <dbReference type="ChEBI" id="CHEBI:15378"/>
        <dbReference type="ChEBI" id="CHEBI:16389"/>
        <dbReference type="ChEBI" id="CHEBI:17976"/>
        <dbReference type="ChEBI" id="CHEBI:29101"/>
        <dbReference type="ChEBI" id="CHEBI:57540"/>
        <dbReference type="ChEBI" id="CHEBI:57945"/>
        <dbReference type="EC" id="7.2.1.1"/>
    </reaction>
</comment>
<keyword evidence="3" id="KW-0997">Cell inner membrane</keyword>
<dbReference type="GO" id="GO:0006814">
    <property type="term" value="P:sodium ion transport"/>
    <property type="evidence" value="ECO:0007669"/>
    <property type="project" value="UniProtKB-UniRule"/>
</dbReference>
<evidence type="ECO:0000256" key="10">
    <source>
        <dbReference type="ARBA" id="ARBA00023027"/>
    </source>
</evidence>
<keyword evidence="8" id="KW-1278">Translocase</keyword>
<accession>A0A2S0SI73</accession>
<evidence type="ECO:0000256" key="11">
    <source>
        <dbReference type="ARBA" id="ARBA00023053"/>
    </source>
</evidence>
<comment type="similarity">
    <text evidence="16">Belongs to the NqrC family.</text>
</comment>
<dbReference type="AlphaFoldDB" id="A0A2S0SI73"/>
<keyword evidence="20" id="KW-0560">Oxidoreductase</keyword>
<dbReference type="EC" id="7.2.1.1" evidence="16"/>